<accession>A0ABV2TP91</accession>
<name>A0ABV2TP91_9RHOO</name>
<keyword evidence="2" id="KW-1185">Reference proteome</keyword>
<dbReference type="RefSeq" id="WP_354601307.1">
    <property type="nucleotide sequence ID" value="NZ_JBEWZI010000011.1"/>
</dbReference>
<protein>
    <submittedName>
        <fullName evidence="1">DUF2971 domain-containing protein</fullName>
    </submittedName>
</protein>
<dbReference type="EMBL" id="JBEWZI010000011">
    <property type="protein sequence ID" value="MET7014847.1"/>
    <property type="molecule type" value="Genomic_DNA"/>
</dbReference>
<evidence type="ECO:0000313" key="1">
    <source>
        <dbReference type="EMBL" id="MET7014847.1"/>
    </source>
</evidence>
<reference evidence="1 2" key="1">
    <citation type="submission" date="2024-07" db="EMBL/GenBank/DDBJ databases">
        <title>Uliginosibacterium flavum JJ3220;KACC:17644.</title>
        <authorList>
            <person name="Kim M.K."/>
        </authorList>
    </citation>
    <scope>NUCLEOTIDE SEQUENCE [LARGE SCALE GENOMIC DNA]</scope>
    <source>
        <strain evidence="1 2">KACC:17644</strain>
    </source>
</reference>
<comment type="caution">
    <text evidence="1">The sequence shown here is derived from an EMBL/GenBank/DDBJ whole genome shotgun (WGS) entry which is preliminary data.</text>
</comment>
<dbReference type="Proteomes" id="UP001549691">
    <property type="component" value="Unassembled WGS sequence"/>
</dbReference>
<organism evidence="1 2">
    <name type="scientific">Uliginosibacterium flavum</name>
    <dbReference type="NCBI Taxonomy" id="1396831"/>
    <lineage>
        <taxon>Bacteria</taxon>
        <taxon>Pseudomonadati</taxon>
        <taxon>Pseudomonadota</taxon>
        <taxon>Betaproteobacteria</taxon>
        <taxon>Rhodocyclales</taxon>
        <taxon>Zoogloeaceae</taxon>
        <taxon>Uliginosibacterium</taxon>
    </lineage>
</organism>
<gene>
    <name evidence="1" type="ORF">ABXR19_11660</name>
</gene>
<proteinExistence type="predicted"/>
<evidence type="ECO:0000313" key="2">
    <source>
        <dbReference type="Proteomes" id="UP001549691"/>
    </source>
</evidence>
<sequence length="306" mass="34555">MPLLPHKEFAPAVTPDAALWRYLSLPKFLSLLQQQALFFSSLEFLARSDPFEGTLPPTRFAHRAWRSLEQLPPEVRSKLPGYLKRGETDLSIAFTRLLDLHELRIRQAYAYRRSFFLNCWHQNEHESAAMWSLYSRANEGIAIVSSEARIRVALGATPIEVYGGCVQYGDYGSGEFTIDDGNAFRPVLCKRQSFAHEREYRLVHWDTSVTHKKINAMNGVFTWEDHIVPDVSGSGQITVGRSEIEIEALKPSSGVVVPCRLSELIARVVVSPLAEDWFFNVVMAATTAHGITVPIERSKLADEPLR</sequence>